<proteinExistence type="predicted"/>
<keyword evidence="3" id="KW-1185">Reference proteome</keyword>
<dbReference type="EMBL" id="AP006618">
    <property type="protein sequence ID" value="BAD56645.1"/>
    <property type="molecule type" value="Genomic_DNA"/>
</dbReference>
<protein>
    <submittedName>
        <fullName evidence="2">Uncharacterized protein</fullName>
    </submittedName>
</protein>
<accession>Q5YYU6</accession>
<evidence type="ECO:0000256" key="1">
    <source>
        <dbReference type="SAM" id="SignalP"/>
    </source>
</evidence>
<dbReference type="eggNOG" id="ENOG5031EEU">
    <property type="taxonomic scope" value="Bacteria"/>
</dbReference>
<dbReference type="HOGENOM" id="CLU_1711332_0_0_11"/>
<keyword evidence="1" id="KW-0732">Signal</keyword>
<feature type="signal peptide" evidence="1">
    <location>
        <begin position="1"/>
        <end position="34"/>
    </location>
</feature>
<sequence length="153" mass="15327">MRSSMSSAHPVRTAAVAGSALTALLVATAPVAHAGPGGAFAPLYSLTQGPCVAMVASSVNGNAYPDQAAFTVNTTMLGVGSCELTVTLHWRNVQTGQTGEFAVTAHGPGYWSNSGPGAIFGPGVGSFTGWVSVNAPSVGASGEIQFDVPQYQG</sequence>
<evidence type="ECO:0000313" key="2">
    <source>
        <dbReference type="EMBL" id="BAD56645.1"/>
    </source>
</evidence>
<feature type="chain" id="PRO_5004265215" evidence="1">
    <location>
        <begin position="35"/>
        <end position="153"/>
    </location>
</feature>
<dbReference type="AlphaFoldDB" id="Q5YYU6"/>
<dbReference type="Proteomes" id="UP000006820">
    <property type="component" value="Chromosome"/>
</dbReference>
<dbReference type="KEGG" id="nfa:NFA_17990"/>
<name>Q5YYU6_NOCFA</name>
<gene>
    <name evidence="2" type="ordered locus">NFA_17990</name>
</gene>
<dbReference type="STRING" id="247156.NFA_17990"/>
<reference evidence="2 3" key="1">
    <citation type="journal article" date="2004" name="Proc. Natl. Acad. Sci. U.S.A.">
        <title>The complete genomic sequence of Nocardia farcinica IFM 10152.</title>
        <authorList>
            <person name="Ishikawa J."/>
            <person name="Yamashita A."/>
            <person name="Mikami Y."/>
            <person name="Hoshino Y."/>
            <person name="Kurita H."/>
            <person name="Hotta K."/>
            <person name="Shiba T."/>
            <person name="Hattori M."/>
        </authorList>
    </citation>
    <scope>NUCLEOTIDE SEQUENCE [LARGE SCALE GENOMIC DNA]</scope>
    <source>
        <strain evidence="2 3">IFM 10152</strain>
    </source>
</reference>
<evidence type="ECO:0000313" key="3">
    <source>
        <dbReference type="Proteomes" id="UP000006820"/>
    </source>
</evidence>
<organism evidence="2 3">
    <name type="scientific">Nocardia farcinica (strain IFM 10152)</name>
    <dbReference type="NCBI Taxonomy" id="247156"/>
    <lineage>
        <taxon>Bacteria</taxon>
        <taxon>Bacillati</taxon>
        <taxon>Actinomycetota</taxon>
        <taxon>Actinomycetes</taxon>
        <taxon>Mycobacteriales</taxon>
        <taxon>Nocardiaceae</taxon>
        <taxon>Nocardia</taxon>
    </lineage>
</organism>